<sequence length="111" mass="12341">MSGTTVLTEKWPVLGRHEQAATWLTIWTDLGRAPRTVDAYARGLAEYLLMCEWENVDPVTANRAHIAVYVRELTSRPHRRGANVVSIDSGAGLANATIQQRLLASPFRLGR</sequence>
<reference evidence="2 3" key="1">
    <citation type="journal article" date="2018" name="J. Biol. Chem.">
        <title>Discovery of the actinoplanic acid pathway in Streptomyces rapamycinicus reveals a genetically conserved synergism with rapamycin.</title>
        <authorList>
            <person name="Mrak P."/>
            <person name="Krastel P."/>
            <person name="Pivk Lukancic P."/>
            <person name="Tao J."/>
            <person name="Pistorius D."/>
            <person name="Moore C.M."/>
        </authorList>
    </citation>
    <scope>NUCLEOTIDE SEQUENCE [LARGE SCALE GENOMIC DNA]</scope>
    <source>
        <strain evidence="2 3">NRRL 5491</strain>
    </source>
</reference>
<proteinExistence type="predicted"/>
<dbReference type="Proteomes" id="UP000281594">
    <property type="component" value="Unassembled WGS sequence"/>
</dbReference>
<comment type="caution">
    <text evidence="2">The sequence shown here is derived from an EMBL/GenBank/DDBJ whole genome shotgun (WGS) entry which is preliminary data.</text>
</comment>
<evidence type="ECO:0000256" key="1">
    <source>
        <dbReference type="ARBA" id="ARBA00023125"/>
    </source>
</evidence>
<dbReference type="AlphaFoldDB" id="A0A3L8RD59"/>
<evidence type="ECO:0000313" key="3">
    <source>
        <dbReference type="Proteomes" id="UP000281594"/>
    </source>
</evidence>
<evidence type="ECO:0000313" key="2">
    <source>
        <dbReference type="EMBL" id="RLV77635.1"/>
    </source>
</evidence>
<protein>
    <submittedName>
        <fullName evidence="2">Integrase</fullName>
    </submittedName>
</protein>
<accession>A0A3L8RD59</accession>
<keyword evidence="1" id="KW-0238">DNA-binding</keyword>
<dbReference type="GO" id="GO:0003677">
    <property type="term" value="F:DNA binding"/>
    <property type="evidence" value="ECO:0007669"/>
    <property type="project" value="UniProtKB-KW"/>
</dbReference>
<name>A0A3L8RD59_STRRN</name>
<dbReference type="RefSeq" id="WP_243146084.1">
    <property type="nucleotide sequence ID" value="NZ_QYCY01000001.1"/>
</dbReference>
<organism evidence="2 3">
    <name type="scientific">Streptomyces rapamycinicus (strain ATCC 29253 / DSM 41530 / NRRL 5491 / AYB-994)</name>
    <name type="common">Streptomyces hygroscopicus (strain ATCC 29253)</name>
    <dbReference type="NCBI Taxonomy" id="1343740"/>
    <lineage>
        <taxon>Bacteria</taxon>
        <taxon>Bacillati</taxon>
        <taxon>Actinomycetota</taxon>
        <taxon>Actinomycetes</taxon>
        <taxon>Kitasatosporales</taxon>
        <taxon>Streptomycetaceae</taxon>
        <taxon>Streptomyces</taxon>
        <taxon>Streptomyces violaceusniger group</taxon>
    </lineage>
</organism>
<dbReference type="Gene3D" id="1.10.150.130">
    <property type="match status" value="1"/>
</dbReference>
<dbReference type="SUPFAM" id="SSF47823">
    <property type="entry name" value="lambda integrase-like, N-terminal domain"/>
    <property type="match status" value="1"/>
</dbReference>
<dbReference type="InterPro" id="IPR010998">
    <property type="entry name" value="Integrase_recombinase_N"/>
</dbReference>
<gene>
    <name evidence="2" type="ORF">D3C57_104660</name>
</gene>
<dbReference type="EMBL" id="QYCY01000001">
    <property type="protein sequence ID" value="RLV77635.1"/>
    <property type="molecule type" value="Genomic_DNA"/>
</dbReference>